<gene>
    <name evidence="5" type="ORF">ETSY1_40220</name>
</gene>
<evidence type="ECO:0000256" key="2">
    <source>
        <dbReference type="ARBA" id="ARBA00022982"/>
    </source>
</evidence>
<evidence type="ECO:0000313" key="5">
    <source>
        <dbReference type="EMBL" id="ETW93207.1"/>
    </source>
</evidence>
<keyword evidence="2" id="KW-0813">Transport</keyword>
<dbReference type="SUPFAM" id="SSF52402">
    <property type="entry name" value="Adenine nucleotide alpha hydrolases-like"/>
    <property type="match status" value="1"/>
</dbReference>
<evidence type="ECO:0000313" key="6">
    <source>
        <dbReference type="Proteomes" id="UP000019141"/>
    </source>
</evidence>
<protein>
    <recommendedName>
        <fullName evidence="3">Protein FixA</fullName>
    </recommendedName>
</protein>
<comment type="caution">
    <text evidence="5">The sequence shown here is derived from an EMBL/GenBank/DDBJ whole genome shotgun (WGS) entry which is preliminary data.</text>
</comment>
<dbReference type="Proteomes" id="UP000019141">
    <property type="component" value="Unassembled WGS sequence"/>
</dbReference>
<dbReference type="CDD" id="cd01714">
    <property type="entry name" value="ETF_beta"/>
    <property type="match status" value="1"/>
</dbReference>
<evidence type="ECO:0000259" key="4">
    <source>
        <dbReference type="SMART" id="SM00893"/>
    </source>
</evidence>
<dbReference type="SMART" id="SM00893">
    <property type="entry name" value="ETF"/>
    <property type="match status" value="1"/>
</dbReference>
<dbReference type="InterPro" id="IPR012255">
    <property type="entry name" value="ETF_b"/>
</dbReference>
<comment type="similarity">
    <text evidence="1">Belongs to the ETF beta-subunit/FixA family.</text>
</comment>
<dbReference type="InterPro" id="IPR033948">
    <property type="entry name" value="ETF_beta_N"/>
</dbReference>
<dbReference type="InterPro" id="IPR000049">
    <property type="entry name" value="ET-Flavoprotein_bsu_CS"/>
</dbReference>
<reference evidence="5 6" key="1">
    <citation type="journal article" date="2014" name="Nature">
        <title>An environmental bacterial taxon with a large and distinct metabolic repertoire.</title>
        <authorList>
            <person name="Wilson M.C."/>
            <person name="Mori T."/>
            <person name="Ruckert C."/>
            <person name="Uria A.R."/>
            <person name="Helf M.J."/>
            <person name="Takada K."/>
            <person name="Gernert C."/>
            <person name="Steffens U.A."/>
            <person name="Heycke N."/>
            <person name="Schmitt S."/>
            <person name="Rinke C."/>
            <person name="Helfrich E.J."/>
            <person name="Brachmann A.O."/>
            <person name="Gurgui C."/>
            <person name="Wakimoto T."/>
            <person name="Kracht M."/>
            <person name="Crusemann M."/>
            <person name="Hentschel U."/>
            <person name="Abe I."/>
            <person name="Matsunaga S."/>
            <person name="Kalinowski J."/>
            <person name="Takeyama H."/>
            <person name="Piel J."/>
        </authorList>
    </citation>
    <scope>NUCLEOTIDE SEQUENCE [LARGE SCALE GENOMIC DNA]</scope>
    <source>
        <strain evidence="6">TSY1</strain>
    </source>
</reference>
<keyword evidence="2" id="KW-0249">Electron transport</keyword>
<name>W4L575_ENTF1</name>
<dbReference type="PANTHER" id="PTHR21294:SF17">
    <property type="entry name" value="PROTEIN FIXA"/>
    <property type="match status" value="1"/>
</dbReference>
<dbReference type="EMBL" id="AZHW01001284">
    <property type="protein sequence ID" value="ETW93207.1"/>
    <property type="molecule type" value="Genomic_DNA"/>
</dbReference>
<organism evidence="5 6">
    <name type="scientific">Entotheonella factor</name>
    <dbReference type="NCBI Taxonomy" id="1429438"/>
    <lineage>
        <taxon>Bacteria</taxon>
        <taxon>Pseudomonadati</taxon>
        <taxon>Nitrospinota/Tectimicrobiota group</taxon>
        <taxon>Candidatus Tectimicrobiota</taxon>
        <taxon>Candidatus Entotheonellia</taxon>
        <taxon>Candidatus Entotheonellales</taxon>
        <taxon>Candidatus Entotheonellaceae</taxon>
        <taxon>Candidatus Entotheonella</taxon>
    </lineage>
</organism>
<keyword evidence="6" id="KW-1185">Reference proteome</keyword>
<dbReference type="InterPro" id="IPR014729">
    <property type="entry name" value="Rossmann-like_a/b/a_fold"/>
</dbReference>
<dbReference type="PANTHER" id="PTHR21294">
    <property type="entry name" value="ELECTRON TRANSFER FLAVOPROTEIN BETA-SUBUNIT"/>
    <property type="match status" value="1"/>
</dbReference>
<dbReference type="InterPro" id="IPR014730">
    <property type="entry name" value="ETF_a/b_N"/>
</dbReference>
<evidence type="ECO:0000256" key="1">
    <source>
        <dbReference type="ARBA" id="ARBA00007557"/>
    </source>
</evidence>
<dbReference type="Gene3D" id="3.40.50.620">
    <property type="entry name" value="HUPs"/>
    <property type="match status" value="1"/>
</dbReference>
<dbReference type="GO" id="GO:0009055">
    <property type="term" value="F:electron transfer activity"/>
    <property type="evidence" value="ECO:0007669"/>
    <property type="project" value="InterPro"/>
</dbReference>
<dbReference type="PROSITE" id="PS01065">
    <property type="entry name" value="ETF_BETA"/>
    <property type="match status" value="1"/>
</dbReference>
<dbReference type="AlphaFoldDB" id="W4L575"/>
<evidence type="ECO:0000256" key="3">
    <source>
        <dbReference type="ARBA" id="ARBA00040635"/>
    </source>
</evidence>
<proteinExistence type="inferred from homology"/>
<dbReference type="Pfam" id="PF01012">
    <property type="entry name" value="ETF"/>
    <property type="match status" value="1"/>
</dbReference>
<dbReference type="PIRSF" id="PIRSF000090">
    <property type="entry name" value="Beta-ETF"/>
    <property type="match status" value="1"/>
</dbReference>
<feature type="domain" description="Electron transfer flavoprotein alpha/beta-subunit N-terminal" evidence="4">
    <location>
        <begin position="27"/>
        <end position="217"/>
    </location>
</feature>
<dbReference type="PATRIC" id="fig|1429438.4.peg.7535"/>
<sequence length="266" mass="28505">MEIIVTIKQVPDPEAPKESFRIDAENKLILNPANVEPVVNGYDENALEAALQIKADAGGKVTVVCMGGDGASRALKQALAMGADEAVLLNDEAFENADATSTAYVLSEAIKKIDSYDLILCGRQASDWDLAQVPSGIAEYLRLPSVTAVQKVEAKDGGVRAERLLEDGYEVVDLPTPCLVTVSNEANSPRYPTLKGIMQAGKKKIPTWDLAELGADASRVGSAGALTTVSELNIPTFESECEFIEGDTPEEMGEKLALRLRELKII</sequence>
<dbReference type="HOGENOM" id="CLU_060196_2_1_7"/>
<accession>W4L575</accession>